<protein>
    <submittedName>
        <fullName evidence="2">Cytochrome c</fullName>
    </submittedName>
</protein>
<dbReference type="InParanoid" id="A0A517SL75"/>
<dbReference type="PANTHER" id="PTHR30600">
    <property type="entry name" value="CYTOCHROME C PEROXIDASE-RELATED"/>
    <property type="match status" value="1"/>
</dbReference>
<gene>
    <name evidence="2" type="ORF">Pan44_49290</name>
</gene>
<evidence type="ECO:0000313" key="2">
    <source>
        <dbReference type="EMBL" id="QDT56868.1"/>
    </source>
</evidence>
<feature type="chain" id="PRO_5021995144" evidence="1">
    <location>
        <begin position="24"/>
        <end position="488"/>
    </location>
</feature>
<dbReference type="AlphaFoldDB" id="A0A517SL75"/>
<dbReference type="RefSeq" id="WP_145034281.1">
    <property type="nucleotide sequence ID" value="NZ_CP036271.1"/>
</dbReference>
<dbReference type="SUPFAM" id="SSF46626">
    <property type="entry name" value="Cytochrome c"/>
    <property type="match status" value="1"/>
</dbReference>
<accession>A0A517SL75</accession>
<evidence type="ECO:0000313" key="3">
    <source>
        <dbReference type="Proteomes" id="UP000315700"/>
    </source>
</evidence>
<organism evidence="2 3">
    <name type="scientific">Caulifigura coniformis</name>
    <dbReference type="NCBI Taxonomy" id="2527983"/>
    <lineage>
        <taxon>Bacteria</taxon>
        <taxon>Pseudomonadati</taxon>
        <taxon>Planctomycetota</taxon>
        <taxon>Planctomycetia</taxon>
        <taxon>Planctomycetales</taxon>
        <taxon>Planctomycetaceae</taxon>
        <taxon>Caulifigura</taxon>
    </lineage>
</organism>
<sequence length="488" mass="52400" precursor="true">MRAGRIAGAWGSFILAGLSAVCADLSASDTAAKTGLTQNERIHLGREVFTMNFARPTSLAGDGQLGTRGNGLGPLLNDTSCVNCHHQGGVGGAGGIQNNVLMVGIVTRPNPGVSVDALLRDARRVHPGFSDDSPVKVLHRFALSDSEKSRGYDSWRDLVLEGFKANPEEPTVKPLRQKAGVATLELVQRNTPSLFGIGLIERLRGPAGEAARRRQALKQVEKTPWITGRIPLTPHRKPGWFGARGQVDSLESFVKSACANEMGLQVSGFQEVDLQPTNDPEKPSKRKKSNGRVDLNAIETDALIAFISDLPRPVEQVALTPEEVQRHASGKLAFNDLGCADCHVQDLGSARGIYSDMLLHEMGESMADVQTAVPELKVKRTATQVASGGGGGYGSTVSMRTLVNVDIEEVPSNPEREWKTPPLWGVRDSYPYLHDGRALTLEDAILQHGGEAEPAATAFRLAPAGRQRDLISFLESLQAPPTAEAPEL</sequence>
<dbReference type="Proteomes" id="UP000315700">
    <property type="component" value="Chromosome"/>
</dbReference>
<dbReference type="InterPro" id="IPR036909">
    <property type="entry name" value="Cyt_c-like_dom_sf"/>
</dbReference>
<dbReference type="GO" id="GO:0009055">
    <property type="term" value="F:electron transfer activity"/>
    <property type="evidence" value="ECO:0007669"/>
    <property type="project" value="InterPro"/>
</dbReference>
<dbReference type="PANTHER" id="PTHR30600:SF4">
    <property type="entry name" value="CYTOCHROME C DOMAIN-CONTAINING PROTEIN"/>
    <property type="match status" value="1"/>
</dbReference>
<dbReference type="EMBL" id="CP036271">
    <property type="protein sequence ID" value="QDT56868.1"/>
    <property type="molecule type" value="Genomic_DNA"/>
</dbReference>
<dbReference type="Pfam" id="PF06537">
    <property type="entry name" value="DHOR"/>
    <property type="match status" value="1"/>
</dbReference>
<dbReference type="Gene3D" id="1.10.760.10">
    <property type="entry name" value="Cytochrome c-like domain"/>
    <property type="match status" value="1"/>
</dbReference>
<keyword evidence="1" id="KW-0732">Signal</keyword>
<proteinExistence type="predicted"/>
<dbReference type="KEGG" id="ccos:Pan44_49290"/>
<keyword evidence="3" id="KW-1185">Reference proteome</keyword>
<evidence type="ECO:0000256" key="1">
    <source>
        <dbReference type="SAM" id="SignalP"/>
    </source>
</evidence>
<reference evidence="2 3" key="1">
    <citation type="submission" date="2019-02" db="EMBL/GenBank/DDBJ databases">
        <title>Deep-cultivation of Planctomycetes and their phenomic and genomic characterization uncovers novel biology.</title>
        <authorList>
            <person name="Wiegand S."/>
            <person name="Jogler M."/>
            <person name="Boedeker C."/>
            <person name="Pinto D."/>
            <person name="Vollmers J."/>
            <person name="Rivas-Marin E."/>
            <person name="Kohn T."/>
            <person name="Peeters S.H."/>
            <person name="Heuer A."/>
            <person name="Rast P."/>
            <person name="Oberbeckmann S."/>
            <person name="Bunk B."/>
            <person name="Jeske O."/>
            <person name="Meyerdierks A."/>
            <person name="Storesund J.E."/>
            <person name="Kallscheuer N."/>
            <person name="Luecker S."/>
            <person name="Lage O.M."/>
            <person name="Pohl T."/>
            <person name="Merkel B.J."/>
            <person name="Hornburger P."/>
            <person name="Mueller R.-W."/>
            <person name="Bruemmer F."/>
            <person name="Labrenz M."/>
            <person name="Spormann A.M."/>
            <person name="Op den Camp H."/>
            <person name="Overmann J."/>
            <person name="Amann R."/>
            <person name="Jetten M.S.M."/>
            <person name="Mascher T."/>
            <person name="Medema M.H."/>
            <person name="Devos D.P."/>
            <person name="Kaster A.-K."/>
            <person name="Ovreas L."/>
            <person name="Rohde M."/>
            <person name="Galperin M.Y."/>
            <person name="Jogler C."/>
        </authorList>
    </citation>
    <scope>NUCLEOTIDE SEQUENCE [LARGE SCALE GENOMIC DNA]</scope>
    <source>
        <strain evidence="2 3">Pan44</strain>
    </source>
</reference>
<dbReference type="OrthoDB" id="9805202at2"/>
<dbReference type="GO" id="GO:0020037">
    <property type="term" value="F:heme binding"/>
    <property type="evidence" value="ECO:0007669"/>
    <property type="project" value="InterPro"/>
</dbReference>
<name>A0A517SL75_9PLAN</name>
<feature type="signal peptide" evidence="1">
    <location>
        <begin position="1"/>
        <end position="23"/>
    </location>
</feature>
<dbReference type="InterPro" id="IPR010538">
    <property type="entry name" value="DHOR"/>
</dbReference>
<dbReference type="GO" id="GO:0004130">
    <property type="term" value="F:cytochrome-c peroxidase activity"/>
    <property type="evidence" value="ECO:0007669"/>
    <property type="project" value="TreeGrafter"/>
</dbReference>
<dbReference type="InterPro" id="IPR051395">
    <property type="entry name" value="Cytochrome_c_Peroxidase/MauG"/>
</dbReference>